<sequence length="129" mass="14577">MFHSPTGKASRALDNHFEEIIPGMNSPLAHGNISSNFIMDDPLPTGPVEVSRVSVKIPPFWCNNPALWFKQVESQFITSEITSDSTKFHTIVGSIDASVLSEFNKNFHQHWLWAQSRTLVKIKFENCAF</sequence>
<dbReference type="Pfam" id="PF23055">
    <property type="entry name" value="DUF7041"/>
    <property type="match status" value="1"/>
</dbReference>
<dbReference type="VEuPathDB" id="VectorBase:SCAU010476"/>
<dbReference type="Proteomes" id="UP000095300">
    <property type="component" value="Unassembled WGS sequence"/>
</dbReference>
<keyword evidence="3" id="KW-1185">Reference proteome</keyword>
<dbReference type="InterPro" id="IPR055469">
    <property type="entry name" value="DUF7041"/>
</dbReference>
<evidence type="ECO:0000313" key="2">
    <source>
        <dbReference type="EnsemblMetazoa" id="SCAU010476-PA"/>
    </source>
</evidence>
<dbReference type="EnsemblMetazoa" id="SCAU010476-RA">
    <property type="protein sequence ID" value="SCAU010476-PA"/>
    <property type="gene ID" value="SCAU010476"/>
</dbReference>
<dbReference type="KEGG" id="scac:106084602"/>
<dbReference type="OrthoDB" id="8122554at2759"/>
<dbReference type="PANTHER" id="PTHR33327:SF3">
    <property type="entry name" value="RNA-DIRECTED DNA POLYMERASE"/>
    <property type="match status" value="1"/>
</dbReference>
<feature type="domain" description="DUF7041" evidence="1">
    <location>
        <begin position="57"/>
        <end position="104"/>
    </location>
</feature>
<name>A0A1I8PRS2_STOCA</name>
<accession>A0A1I8PRS2</accession>
<reference evidence="2" key="1">
    <citation type="submission" date="2020-05" db="UniProtKB">
        <authorList>
            <consortium name="EnsemblMetazoa"/>
        </authorList>
    </citation>
    <scope>IDENTIFICATION</scope>
    <source>
        <strain evidence="2">USDA</strain>
    </source>
</reference>
<dbReference type="PANTHER" id="PTHR33327">
    <property type="entry name" value="ENDONUCLEASE"/>
    <property type="match status" value="1"/>
</dbReference>
<gene>
    <name evidence="2" type="primary">106084602</name>
</gene>
<organism evidence="2 3">
    <name type="scientific">Stomoxys calcitrans</name>
    <name type="common">Stable fly</name>
    <name type="synonym">Conops calcitrans</name>
    <dbReference type="NCBI Taxonomy" id="35570"/>
    <lineage>
        <taxon>Eukaryota</taxon>
        <taxon>Metazoa</taxon>
        <taxon>Ecdysozoa</taxon>
        <taxon>Arthropoda</taxon>
        <taxon>Hexapoda</taxon>
        <taxon>Insecta</taxon>
        <taxon>Pterygota</taxon>
        <taxon>Neoptera</taxon>
        <taxon>Endopterygota</taxon>
        <taxon>Diptera</taxon>
        <taxon>Brachycera</taxon>
        <taxon>Muscomorpha</taxon>
        <taxon>Muscoidea</taxon>
        <taxon>Muscidae</taxon>
        <taxon>Stomoxys</taxon>
    </lineage>
</organism>
<evidence type="ECO:0000259" key="1">
    <source>
        <dbReference type="Pfam" id="PF23055"/>
    </source>
</evidence>
<evidence type="ECO:0000313" key="3">
    <source>
        <dbReference type="Proteomes" id="UP000095300"/>
    </source>
</evidence>
<dbReference type="AlphaFoldDB" id="A0A1I8PRS2"/>
<proteinExistence type="predicted"/>
<protein>
    <recommendedName>
        <fullName evidence="1">DUF7041 domain-containing protein</fullName>
    </recommendedName>
</protein>